<organism evidence="1 2">
    <name type="scientific">Terrihalobacillus insolitus</name>
    <dbReference type="NCBI Taxonomy" id="2950438"/>
    <lineage>
        <taxon>Bacteria</taxon>
        <taxon>Bacillati</taxon>
        <taxon>Bacillota</taxon>
        <taxon>Bacilli</taxon>
        <taxon>Bacillales</taxon>
        <taxon>Bacillaceae</taxon>
        <taxon>Terrihalobacillus</taxon>
    </lineage>
</organism>
<name>A0A9X3WU71_9BACI</name>
<keyword evidence="2" id="KW-1185">Reference proteome</keyword>
<evidence type="ECO:0000313" key="1">
    <source>
        <dbReference type="EMBL" id="MDC3424698.1"/>
    </source>
</evidence>
<dbReference type="AlphaFoldDB" id="A0A9X3WU71"/>
<protein>
    <submittedName>
        <fullName evidence="1">YheC/YheD family protein</fullName>
    </submittedName>
</protein>
<gene>
    <name evidence="1" type="ORF">NC797_09265</name>
</gene>
<dbReference type="Gene3D" id="3.30.470.20">
    <property type="entry name" value="ATP-grasp fold, B domain"/>
    <property type="match status" value="1"/>
</dbReference>
<reference evidence="1" key="1">
    <citation type="submission" date="2022-06" db="EMBL/GenBank/DDBJ databases">
        <title>Aquibacillus sp. a new bacterium isolated from soil saline samples.</title>
        <authorList>
            <person name="Galisteo C."/>
            <person name="De La Haba R."/>
            <person name="Sanchez-Porro C."/>
            <person name="Ventosa A."/>
        </authorList>
    </citation>
    <scope>NUCLEOTIDE SEQUENCE</scope>
    <source>
        <strain evidence="1">3ASR75-11</strain>
    </source>
</reference>
<dbReference type="SUPFAM" id="SSF56059">
    <property type="entry name" value="Glutathione synthetase ATP-binding domain-like"/>
    <property type="match status" value="1"/>
</dbReference>
<comment type="caution">
    <text evidence="1">The sequence shown here is derived from an EMBL/GenBank/DDBJ whole genome shotgun (WGS) entry which is preliminary data.</text>
</comment>
<accession>A0A9X3WU71</accession>
<dbReference type="Pfam" id="PF14398">
    <property type="entry name" value="ATPgrasp_YheCD"/>
    <property type="match status" value="1"/>
</dbReference>
<dbReference type="Proteomes" id="UP001145050">
    <property type="component" value="Unassembled WGS sequence"/>
</dbReference>
<evidence type="ECO:0000313" key="2">
    <source>
        <dbReference type="Proteomes" id="UP001145050"/>
    </source>
</evidence>
<dbReference type="EMBL" id="JAMQKB010000007">
    <property type="protein sequence ID" value="MDC3424698.1"/>
    <property type="molecule type" value="Genomic_DNA"/>
</dbReference>
<dbReference type="RefSeq" id="WP_272436498.1">
    <property type="nucleotide sequence ID" value="NZ_JAMQKB010000007.1"/>
</dbReference>
<dbReference type="InterPro" id="IPR026838">
    <property type="entry name" value="YheC/D"/>
</dbReference>
<sequence>MTTYTLNVKFYEGNRQRIIVPHRFYQQFKAVQFFRYGPNQTHVGCLTHHRDPSTIYISSQLKTKLNMAKHTSVTVEMDSNTCKIILTLGVFIAGFNVDGLPLGPRTTVYEWMSKAGEELGFRTVFFGYQHMLKEPNKIFGYHMDQNKWKQSYHEIPPVIYDRIPNRKIEHHPTVIETKRHLKENAIIFNQGFFNKWEIYERLMKSDTCSFLLPETILHPSKQKINVLLNHHPIYIKPIHGSRGNGIIKCGKLDTGEIESHFYYNDKAQLNRYAHMDAFYSQLFPNGTRGYVAQREVSLVKKGDRTIDFRVHVNKNHRNTWEVTVVCAKFSGKGSLTTHVKRGGTIHVLEEMFEPDETKRVERKLSQAALLLSAEIERTMNHPIGEIGFDFGVDTEGKVWLFEANSKPGFSIFDHWEFKKEANRILSYPFQYAFYLYNQQKNNLI</sequence>
<proteinExistence type="predicted"/>